<feature type="domain" description="Protein FecR C-terminal" evidence="3">
    <location>
        <begin position="311"/>
        <end position="378"/>
    </location>
</feature>
<dbReference type="GO" id="GO:0016989">
    <property type="term" value="F:sigma factor antagonist activity"/>
    <property type="evidence" value="ECO:0007669"/>
    <property type="project" value="TreeGrafter"/>
</dbReference>
<proteinExistence type="predicted"/>
<dbReference type="Gene3D" id="2.60.120.1440">
    <property type="match status" value="1"/>
</dbReference>
<dbReference type="Pfam" id="PF04773">
    <property type="entry name" value="FecR"/>
    <property type="match status" value="1"/>
</dbReference>
<dbReference type="Gene3D" id="3.55.50.30">
    <property type="match status" value="1"/>
</dbReference>
<keyword evidence="1" id="KW-0812">Transmembrane</keyword>
<evidence type="ECO:0000313" key="4">
    <source>
        <dbReference type="EMBL" id="RBL88944.1"/>
    </source>
</evidence>
<dbReference type="InterPro" id="IPR006860">
    <property type="entry name" value="FecR"/>
</dbReference>
<dbReference type="Pfam" id="PF16344">
    <property type="entry name" value="FecR_C"/>
    <property type="match status" value="1"/>
</dbReference>
<dbReference type="InterPro" id="IPR012373">
    <property type="entry name" value="Ferrdict_sens_TM"/>
</dbReference>
<protein>
    <submittedName>
        <fullName evidence="4">Anti-sigma factor</fullName>
    </submittedName>
</protein>
<evidence type="ECO:0000313" key="5">
    <source>
        <dbReference type="Proteomes" id="UP000253410"/>
    </source>
</evidence>
<dbReference type="PIRSF" id="PIRSF018266">
    <property type="entry name" value="FecR"/>
    <property type="match status" value="1"/>
</dbReference>
<evidence type="ECO:0000259" key="3">
    <source>
        <dbReference type="Pfam" id="PF16344"/>
    </source>
</evidence>
<dbReference type="PANTHER" id="PTHR30273">
    <property type="entry name" value="PERIPLASMIC SIGNAL SENSOR AND SIGMA FACTOR ACTIVATOR FECR-RELATED"/>
    <property type="match status" value="1"/>
</dbReference>
<name>A0A365XTA3_9BACT</name>
<dbReference type="PANTHER" id="PTHR30273:SF2">
    <property type="entry name" value="PROTEIN FECR"/>
    <property type="match status" value="1"/>
</dbReference>
<reference evidence="4 5" key="1">
    <citation type="submission" date="2018-05" db="EMBL/GenBank/DDBJ databases">
        <title>Chitinophaga sp. K3CV102501T nov., isolated from isolated from a monsoon evergreen broad-leaved forest soil.</title>
        <authorList>
            <person name="Lv Y."/>
        </authorList>
    </citation>
    <scope>NUCLEOTIDE SEQUENCE [LARGE SCALE GENOMIC DNA]</scope>
    <source>
        <strain evidence="4 5">GDMCC 1.1325</strain>
    </source>
</reference>
<dbReference type="RefSeq" id="WP_113617687.1">
    <property type="nucleotide sequence ID" value="NZ_QFFJ01000002.1"/>
</dbReference>
<keyword evidence="1" id="KW-0472">Membrane</keyword>
<keyword evidence="1" id="KW-1133">Transmembrane helix</keyword>
<dbReference type="AlphaFoldDB" id="A0A365XTA3"/>
<evidence type="ECO:0000256" key="1">
    <source>
        <dbReference type="SAM" id="Phobius"/>
    </source>
</evidence>
<feature type="transmembrane region" description="Helical" evidence="1">
    <location>
        <begin position="83"/>
        <end position="101"/>
    </location>
</feature>
<dbReference type="OrthoDB" id="625980at2"/>
<gene>
    <name evidence="4" type="ORF">DF182_20580</name>
</gene>
<keyword evidence="5" id="KW-1185">Reference proteome</keyword>
<dbReference type="Proteomes" id="UP000253410">
    <property type="component" value="Unassembled WGS sequence"/>
</dbReference>
<accession>A0A365XTA3</accession>
<dbReference type="InterPro" id="IPR032508">
    <property type="entry name" value="FecR_C"/>
</dbReference>
<sequence length="383" mass="42449">MNDHQELLRKMAAGTSTAEERTAFQAWLQTLSVQGYRQVMMDYEEMIAEQESGNYDPVLLERVNERIDGTATPLKKWRSGYRYAAAAAVLLVAMLAVWRWMLPSKSVQPLALKTVQPGSTRATLVLGNGQTIVLDSLQSGWQGQQGAAQVTKSDSGLLSYRVTGSGGAVMYNTLTTPRGGYFKVLLPDGSQVWLNAASSLRYPNTFTGNERTIYLTGEAYFDISSNVQQPFIVKTRHSTVEVLGTSFNVMAYEEEKMEQTTLVSGAIKAGSENGMLLLKPGQQAVMADGAAQPQLLSANIEAVTAWKNGQFFFEDTDIHAIMRQVARWYDVEIVYENNLSDIRLSGVVSRKEYISQLLEILEATGKVHFNIQGTKLIVHLRKN</sequence>
<organism evidence="4 5">
    <name type="scientific">Chitinophaga flava</name>
    <dbReference type="NCBI Taxonomy" id="2259036"/>
    <lineage>
        <taxon>Bacteria</taxon>
        <taxon>Pseudomonadati</taxon>
        <taxon>Bacteroidota</taxon>
        <taxon>Chitinophagia</taxon>
        <taxon>Chitinophagales</taxon>
        <taxon>Chitinophagaceae</taxon>
        <taxon>Chitinophaga</taxon>
    </lineage>
</organism>
<dbReference type="EMBL" id="QFFJ01000002">
    <property type="protein sequence ID" value="RBL88944.1"/>
    <property type="molecule type" value="Genomic_DNA"/>
</dbReference>
<feature type="domain" description="FecR protein" evidence="2">
    <location>
        <begin position="173"/>
        <end position="267"/>
    </location>
</feature>
<comment type="caution">
    <text evidence="4">The sequence shown here is derived from an EMBL/GenBank/DDBJ whole genome shotgun (WGS) entry which is preliminary data.</text>
</comment>
<evidence type="ECO:0000259" key="2">
    <source>
        <dbReference type="Pfam" id="PF04773"/>
    </source>
</evidence>